<protein>
    <submittedName>
        <fullName evidence="1">Uncharacterized protein</fullName>
    </submittedName>
</protein>
<dbReference type="AlphaFoldDB" id="A0A835YV86"/>
<gene>
    <name evidence="1" type="ORF">JKP88DRAFT_320023</name>
</gene>
<dbReference type="Proteomes" id="UP000664859">
    <property type="component" value="Unassembled WGS sequence"/>
</dbReference>
<sequence length="388" mass="43272">MPLTQAEQAALSILQLMESRRLLPKEAWGLCRMMTMTLRPTASLVINVDNILTARDAFAHKSIVGVDLEDCLDEPLWFLKGAQLERLRIHQRWVVAPRDIAMPLGSMRVRDLLYDSAIPQGGDTEWMSFVGTQLASVHRVIMRKCQVNFPELPADIKCLDIWFCTFYSPMSLRSCVASQESIKLSVTNLEYLLPYFSLCAKLRELTVVRVGIGSDGMGRDVVQPAVTWPASLTNLELGYGNEHIVDLRFTPLPQGLQTLCLWSLVRLPEGYFPQSLKEVQIALTGCRIPPSVLPASLHTLTLKASAQYKAGDPNPLATYPVGLKVLKFECDDFPHPIGPLPQGLEALILPAKYSRRLGVLPAWSNSLTVPERYPHPILTSAVISIYVR</sequence>
<evidence type="ECO:0000313" key="1">
    <source>
        <dbReference type="EMBL" id="KAG5182161.1"/>
    </source>
</evidence>
<evidence type="ECO:0000313" key="2">
    <source>
        <dbReference type="Proteomes" id="UP000664859"/>
    </source>
</evidence>
<reference evidence="1" key="1">
    <citation type="submission" date="2021-02" db="EMBL/GenBank/DDBJ databases">
        <title>First Annotated Genome of the Yellow-green Alga Tribonema minus.</title>
        <authorList>
            <person name="Mahan K.M."/>
        </authorList>
    </citation>
    <scope>NUCLEOTIDE SEQUENCE</scope>
    <source>
        <strain evidence="1">UTEX B ZZ1240</strain>
    </source>
</reference>
<dbReference type="EMBL" id="JAFCMP010000268">
    <property type="protein sequence ID" value="KAG5182161.1"/>
    <property type="molecule type" value="Genomic_DNA"/>
</dbReference>
<comment type="caution">
    <text evidence="1">The sequence shown here is derived from an EMBL/GenBank/DDBJ whole genome shotgun (WGS) entry which is preliminary data.</text>
</comment>
<name>A0A835YV86_9STRA</name>
<accession>A0A835YV86</accession>
<proteinExistence type="predicted"/>
<organism evidence="1 2">
    <name type="scientific">Tribonema minus</name>
    <dbReference type="NCBI Taxonomy" id="303371"/>
    <lineage>
        <taxon>Eukaryota</taxon>
        <taxon>Sar</taxon>
        <taxon>Stramenopiles</taxon>
        <taxon>Ochrophyta</taxon>
        <taxon>PX clade</taxon>
        <taxon>Xanthophyceae</taxon>
        <taxon>Tribonematales</taxon>
        <taxon>Tribonemataceae</taxon>
        <taxon>Tribonema</taxon>
    </lineage>
</organism>
<dbReference type="SUPFAM" id="SSF52047">
    <property type="entry name" value="RNI-like"/>
    <property type="match status" value="1"/>
</dbReference>
<keyword evidence="2" id="KW-1185">Reference proteome</keyword>